<keyword evidence="2" id="KW-1185">Reference proteome</keyword>
<evidence type="ECO:0000313" key="1">
    <source>
        <dbReference type="EMBL" id="BBH52051.1"/>
    </source>
</evidence>
<protein>
    <submittedName>
        <fullName evidence="1">Uncharacterized protein</fullName>
    </submittedName>
</protein>
<proteinExistence type="predicted"/>
<organism evidence="1 2">
    <name type="scientific">Fluviispira sanaruensis</name>
    <dbReference type="NCBI Taxonomy" id="2493639"/>
    <lineage>
        <taxon>Bacteria</taxon>
        <taxon>Pseudomonadati</taxon>
        <taxon>Bdellovibrionota</taxon>
        <taxon>Oligoflexia</taxon>
        <taxon>Silvanigrellales</taxon>
        <taxon>Silvanigrellaceae</taxon>
        <taxon>Fluviispira</taxon>
    </lineage>
</organism>
<dbReference type="EMBL" id="AP019368">
    <property type="protein sequence ID" value="BBH52051.1"/>
    <property type="molecule type" value="Genomic_DNA"/>
</dbReference>
<reference evidence="1 2" key="1">
    <citation type="submission" date="2018-12" db="EMBL/GenBank/DDBJ databases">
        <title>Rubrispira sanarue gen. nov., sp., nov., a member of the order Silvanigrellales, isolated from a brackish lake in Hamamatsu Japan.</title>
        <authorList>
            <person name="Maejima Y."/>
            <person name="Iino T."/>
            <person name="Muraguchi Y."/>
            <person name="Fukuda K."/>
            <person name="Nojiri H."/>
            <person name="Ohkuma M."/>
            <person name="Moriuchi R."/>
            <person name="Dohra H."/>
            <person name="Kimbara K."/>
            <person name="Shintani M."/>
        </authorList>
    </citation>
    <scope>NUCLEOTIDE SEQUENCE [LARGE SCALE GENOMIC DNA]</scope>
    <source>
        <strain evidence="1 2">RF1110005</strain>
    </source>
</reference>
<gene>
    <name evidence="1" type="ORF">JCM31447_04880</name>
</gene>
<evidence type="ECO:0000313" key="2">
    <source>
        <dbReference type="Proteomes" id="UP000291236"/>
    </source>
</evidence>
<sequence>MKAENSINNLIYDLFGEDLAAEEMSYGDYGWIDEPTPNFISAIDKISDTEK</sequence>
<name>A0A4P2VH93_FLUSA</name>
<accession>A0A4P2VH93</accession>
<dbReference type="KEGG" id="sbf:JCM31447_04880"/>
<dbReference type="AlphaFoldDB" id="A0A4P2VH93"/>
<dbReference type="RefSeq" id="WP_172603734.1">
    <property type="nucleotide sequence ID" value="NZ_AP019368.1"/>
</dbReference>
<dbReference type="Proteomes" id="UP000291236">
    <property type="component" value="Chromosome"/>
</dbReference>